<dbReference type="SUPFAM" id="SSF52540">
    <property type="entry name" value="P-loop containing nucleoside triphosphate hydrolases"/>
    <property type="match status" value="1"/>
</dbReference>
<dbReference type="GO" id="GO:0009236">
    <property type="term" value="P:cobalamin biosynthetic process"/>
    <property type="evidence" value="ECO:0007669"/>
    <property type="project" value="InterPro"/>
</dbReference>
<evidence type="ECO:0000313" key="1">
    <source>
        <dbReference type="EMBL" id="OGZ52517.1"/>
    </source>
</evidence>
<dbReference type="InterPro" id="IPR003724">
    <property type="entry name" value="CblAdoTrfase_CobA"/>
</dbReference>
<dbReference type="Gene3D" id="3.40.50.300">
    <property type="entry name" value="P-loop containing nucleotide triphosphate hydrolases"/>
    <property type="match status" value="1"/>
</dbReference>
<comment type="caution">
    <text evidence="1">The sequence shown here is derived from an EMBL/GenBank/DDBJ whole genome shotgun (WGS) entry which is preliminary data.</text>
</comment>
<dbReference type="PANTHER" id="PTHR46638">
    <property type="entry name" value="CORRINOID ADENOSYLTRANSFERASE"/>
    <property type="match status" value="1"/>
</dbReference>
<name>A0A1G2GQM4_9BACT</name>
<dbReference type="PIRSF" id="PIRSF015617">
    <property type="entry name" value="Adensltrnsf_CobA"/>
    <property type="match status" value="1"/>
</dbReference>
<accession>A0A1G2GQM4</accession>
<dbReference type="Pfam" id="PF02572">
    <property type="entry name" value="CobA_CobO_BtuR"/>
    <property type="match status" value="1"/>
</dbReference>
<dbReference type="PANTHER" id="PTHR46638:SF1">
    <property type="entry name" value="CORRINOID ADENOSYLTRANSFERASE"/>
    <property type="match status" value="1"/>
</dbReference>
<proteinExistence type="predicted"/>
<sequence>MIIVFTGEGKGKTTASLGQAVRAVGRGKNVLMIQFIKGPWQSGEDFIEMKRQSDPPIRSTKLKVAINGIEQAASSGQVTKGNFELKKMGLGFVGILGDQLPREEHAKAAKKALECFKKELPKRDLVILDEVNVAVSLNLITAQEVIAAVGNLPKEKLVIFTGRGAPQEFINAADLVTEMKDVKHPFWGGKLGKAGVEF</sequence>
<organism evidence="1 2">
    <name type="scientific">Candidatus Ryanbacteria bacterium RIFCSPLOWO2_01_FULL_48_26</name>
    <dbReference type="NCBI Taxonomy" id="1802126"/>
    <lineage>
        <taxon>Bacteria</taxon>
        <taxon>Candidatus Ryaniibacteriota</taxon>
    </lineage>
</organism>
<dbReference type="STRING" id="1802126.A3B25_02410"/>
<gene>
    <name evidence="1" type="ORF">A3B25_02410</name>
</gene>
<reference evidence="1 2" key="1">
    <citation type="journal article" date="2016" name="Nat. Commun.">
        <title>Thousands of microbial genomes shed light on interconnected biogeochemical processes in an aquifer system.</title>
        <authorList>
            <person name="Anantharaman K."/>
            <person name="Brown C.T."/>
            <person name="Hug L.A."/>
            <person name="Sharon I."/>
            <person name="Castelle C.J."/>
            <person name="Probst A.J."/>
            <person name="Thomas B.C."/>
            <person name="Singh A."/>
            <person name="Wilkins M.J."/>
            <person name="Karaoz U."/>
            <person name="Brodie E.L."/>
            <person name="Williams K.H."/>
            <person name="Hubbard S.S."/>
            <person name="Banfield J.F."/>
        </authorList>
    </citation>
    <scope>NUCLEOTIDE SEQUENCE [LARGE SCALE GENOMIC DNA]</scope>
</reference>
<dbReference type="GO" id="GO:0008817">
    <property type="term" value="F:corrinoid adenosyltransferase activity"/>
    <property type="evidence" value="ECO:0007669"/>
    <property type="project" value="InterPro"/>
</dbReference>
<dbReference type="GO" id="GO:0005524">
    <property type="term" value="F:ATP binding"/>
    <property type="evidence" value="ECO:0007669"/>
    <property type="project" value="InterPro"/>
</dbReference>
<dbReference type="AlphaFoldDB" id="A0A1G2GQM4"/>
<evidence type="ECO:0000313" key="2">
    <source>
        <dbReference type="Proteomes" id="UP000179106"/>
    </source>
</evidence>
<dbReference type="EMBL" id="MHNW01000045">
    <property type="protein sequence ID" value="OGZ52517.1"/>
    <property type="molecule type" value="Genomic_DNA"/>
</dbReference>
<dbReference type="InterPro" id="IPR027417">
    <property type="entry name" value="P-loop_NTPase"/>
</dbReference>
<evidence type="ECO:0008006" key="3">
    <source>
        <dbReference type="Google" id="ProtNLM"/>
    </source>
</evidence>
<dbReference type="Proteomes" id="UP000179106">
    <property type="component" value="Unassembled WGS sequence"/>
</dbReference>
<protein>
    <recommendedName>
        <fullName evidence="3">Cob(I)yrinic acid a,c-diamide adenosyltransferase</fullName>
    </recommendedName>
</protein>